<dbReference type="OrthoDB" id="5857231at2759"/>
<dbReference type="AlphaFoldDB" id="A0A016TQ97"/>
<evidence type="ECO:0000313" key="1">
    <source>
        <dbReference type="EMBL" id="EYC05194.1"/>
    </source>
</evidence>
<dbReference type="EMBL" id="JARK01001419">
    <property type="protein sequence ID" value="EYC05194.1"/>
    <property type="molecule type" value="Genomic_DNA"/>
</dbReference>
<name>A0A016TQ97_9BILA</name>
<organism evidence="1 2">
    <name type="scientific">Ancylostoma ceylanicum</name>
    <dbReference type="NCBI Taxonomy" id="53326"/>
    <lineage>
        <taxon>Eukaryota</taxon>
        <taxon>Metazoa</taxon>
        <taxon>Ecdysozoa</taxon>
        <taxon>Nematoda</taxon>
        <taxon>Chromadorea</taxon>
        <taxon>Rhabditida</taxon>
        <taxon>Rhabditina</taxon>
        <taxon>Rhabditomorpha</taxon>
        <taxon>Strongyloidea</taxon>
        <taxon>Ancylostomatidae</taxon>
        <taxon>Ancylostomatinae</taxon>
        <taxon>Ancylostoma</taxon>
    </lineage>
</organism>
<accession>A0A016TQ97</accession>
<protein>
    <submittedName>
        <fullName evidence="1">Uncharacterized protein</fullName>
    </submittedName>
</protein>
<reference evidence="2" key="1">
    <citation type="journal article" date="2015" name="Nat. Genet.">
        <title>The genome and transcriptome of the zoonotic hookworm Ancylostoma ceylanicum identify infection-specific gene families.</title>
        <authorList>
            <person name="Schwarz E.M."/>
            <person name="Hu Y."/>
            <person name="Antoshechkin I."/>
            <person name="Miller M.M."/>
            <person name="Sternberg P.W."/>
            <person name="Aroian R.V."/>
        </authorList>
    </citation>
    <scope>NUCLEOTIDE SEQUENCE</scope>
    <source>
        <strain evidence="2">HY135</strain>
    </source>
</reference>
<keyword evidence="2" id="KW-1185">Reference proteome</keyword>
<comment type="caution">
    <text evidence="1">The sequence shown here is derived from an EMBL/GenBank/DDBJ whole genome shotgun (WGS) entry which is preliminary data.</text>
</comment>
<dbReference type="Proteomes" id="UP000024635">
    <property type="component" value="Unassembled WGS sequence"/>
</dbReference>
<sequence length="227" mass="25719">MGVDSGALVRHNESTLDRIACDGAEFEISMLLAVVLLSLPAAILACTPLPPGQEVYRMFMVQGLTELPLQFVYSTKNVNNQFSQIAKTPEEALQNIQKYVRRSVRTAIKRAVKEAGRPQEDQDTVAKQVIPTIYEYQPMECMKVMNLDTFNDTNADNTCLVKTDAVQKVAFPVSDVVPIAPNYRLFFVDLTLKECPWGDIVCNYDRSRIGQQVDWFDWKGSYHRCEK</sequence>
<evidence type="ECO:0000313" key="2">
    <source>
        <dbReference type="Proteomes" id="UP000024635"/>
    </source>
</evidence>
<proteinExistence type="predicted"/>
<gene>
    <name evidence="1" type="primary">Acey_s0083.g1638</name>
    <name evidence="1" type="ORF">Y032_0083g1638</name>
</gene>